<gene>
    <name evidence="3" type="ORF">BBW65_03675</name>
</gene>
<keyword evidence="2" id="KW-0480">Metal-thiolate cluster</keyword>
<protein>
    <recommendedName>
        <fullName evidence="5">Prokaryotic metallothionein family protein</fullName>
    </recommendedName>
</protein>
<evidence type="ECO:0000256" key="2">
    <source>
        <dbReference type="ARBA" id="ARBA00022851"/>
    </source>
</evidence>
<evidence type="ECO:0000313" key="4">
    <source>
        <dbReference type="Proteomes" id="UP000092884"/>
    </source>
</evidence>
<accession>A0A1B1U5H9</accession>
<keyword evidence="4" id="KW-1185">Reference proteome</keyword>
<dbReference type="GO" id="GO:0046872">
    <property type="term" value="F:metal ion binding"/>
    <property type="evidence" value="ECO:0007669"/>
    <property type="project" value="UniProtKB-KW"/>
</dbReference>
<dbReference type="Gene3D" id="2.30.170.10">
    <property type="match status" value="1"/>
</dbReference>
<dbReference type="OrthoDB" id="5356091at2"/>
<name>A0A1B1U5H9_9HELI</name>
<dbReference type="InterPro" id="IPR049708">
    <property type="entry name" value="PP0621-like"/>
</dbReference>
<dbReference type="NCBIfam" id="NF041023">
    <property type="entry name" value="PP0621_fam"/>
    <property type="match status" value="1"/>
</dbReference>
<dbReference type="AlphaFoldDB" id="A0A1B1U5H9"/>
<dbReference type="KEGG" id="het:BBW65_03675"/>
<keyword evidence="1" id="KW-0479">Metal-binding</keyword>
<reference evidence="4" key="1">
    <citation type="submission" date="2016-07" db="EMBL/GenBank/DDBJ databases">
        <authorList>
            <person name="Florea S."/>
            <person name="Webb J.S."/>
            <person name="Jaromczyk J."/>
            <person name="Schardl C.L."/>
        </authorList>
    </citation>
    <scope>NUCLEOTIDE SEQUENCE [LARGE SCALE GENOMIC DNA]</scope>
    <source>
        <strain evidence="4">MIT 01-6242</strain>
    </source>
</reference>
<dbReference type="EMBL" id="CP016503">
    <property type="protein sequence ID" value="ANV97952.1"/>
    <property type="molecule type" value="Genomic_DNA"/>
</dbReference>
<evidence type="ECO:0000256" key="1">
    <source>
        <dbReference type="ARBA" id="ARBA00022723"/>
    </source>
</evidence>
<dbReference type="Proteomes" id="UP000092884">
    <property type="component" value="Chromosome"/>
</dbReference>
<evidence type="ECO:0000313" key="3">
    <source>
        <dbReference type="EMBL" id="ANV97952.1"/>
    </source>
</evidence>
<sequence length="68" mass="7923">MLKTLIFLGLLFGVVWFWFLRKPPRPTTPNQDDETMVECHKCQTFISQKEAILSNGHYYCSKNCLLGN</sequence>
<proteinExistence type="predicted"/>
<dbReference type="InterPro" id="IPR017854">
    <property type="entry name" value="Metalthion_dom_sf"/>
</dbReference>
<dbReference type="RefSeq" id="WP_066339873.1">
    <property type="nucleotide sequence ID" value="NZ_CP016503.1"/>
</dbReference>
<organism evidence="3 4">
    <name type="scientific">Helicobacter enhydrae</name>
    <dbReference type="NCBI Taxonomy" id="222136"/>
    <lineage>
        <taxon>Bacteria</taxon>
        <taxon>Pseudomonadati</taxon>
        <taxon>Campylobacterota</taxon>
        <taxon>Epsilonproteobacteria</taxon>
        <taxon>Campylobacterales</taxon>
        <taxon>Helicobacteraceae</taxon>
        <taxon>Helicobacter</taxon>
    </lineage>
</organism>
<dbReference type="SUPFAM" id="SSF57868">
    <property type="entry name" value="Metallothionein"/>
    <property type="match status" value="1"/>
</dbReference>
<dbReference type="STRING" id="222136.BBW65_03675"/>
<evidence type="ECO:0008006" key="5">
    <source>
        <dbReference type="Google" id="ProtNLM"/>
    </source>
</evidence>